<protein>
    <submittedName>
        <fullName evidence="1">Uncharacterized protein</fullName>
    </submittedName>
</protein>
<organism evidence="1 2">
    <name type="scientific">Roseibacillus persicicus</name>
    <dbReference type="NCBI Taxonomy" id="454148"/>
    <lineage>
        <taxon>Bacteria</taxon>
        <taxon>Pseudomonadati</taxon>
        <taxon>Verrucomicrobiota</taxon>
        <taxon>Verrucomicrobiia</taxon>
        <taxon>Verrucomicrobiales</taxon>
        <taxon>Verrucomicrobiaceae</taxon>
        <taxon>Roseibacillus</taxon>
    </lineage>
</organism>
<dbReference type="RefSeq" id="WP_189566592.1">
    <property type="nucleotide sequence ID" value="NZ_BMXI01000001.1"/>
</dbReference>
<reference evidence="1" key="1">
    <citation type="journal article" date="2014" name="Int. J. Syst. Evol. Microbiol.">
        <title>Complete genome sequence of Corynebacterium casei LMG S-19264T (=DSM 44701T), isolated from a smear-ripened cheese.</title>
        <authorList>
            <consortium name="US DOE Joint Genome Institute (JGI-PGF)"/>
            <person name="Walter F."/>
            <person name="Albersmeier A."/>
            <person name="Kalinowski J."/>
            <person name="Ruckert C."/>
        </authorList>
    </citation>
    <scope>NUCLEOTIDE SEQUENCE</scope>
    <source>
        <strain evidence="1">KCTC 12988</strain>
    </source>
</reference>
<keyword evidence="2" id="KW-1185">Reference proteome</keyword>
<evidence type="ECO:0000313" key="2">
    <source>
        <dbReference type="Proteomes" id="UP000644507"/>
    </source>
</evidence>
<dbReference type="AlphaFoldDB" id="A0A918WF57"/>
<dbReference type="Proteomes" id="UP000644507">
    <property type="component" value="Unassembled WGS sequence"/>
</dbReference>
<accession>A0A918WF57</accession>
<gene>
    <name evidence="1" type="ORF">GCM10007100_02550</name>
</gene>
<reference evidence="1" key="2">
    <citation type="submission" date="2020-09" db="EMBL/GenBank/DDBJ databases">
        <authorList>
            <person name="Sun Q."/>
            <person name="Kim S."/>
        </authorList>
    </citation>
    <scope>NUCLEOTIDE SEQUENCE</scope>
    <source>
        <strain evidence="1">KCTC 12988</strain>
    </source>
</reference>
<dbReference type="EMBL" id="BMXI01000001">
    <property type="protein sequence ID" value="GHC41325.1"/>
    <property type="molecule type" value="Genomic_DNA"/>
</dbReference>
<comment type="caution">
    <text evidence="1">The sequence shown here is derived from an EMBL/GenBank/DDBJ whole genome shotgun (WGS) entry which is preliminary data.</text>
</comment>
<name>A0A918WF57_9BACT</name>
<proteinExistence type="predicted"/>
<evidence type="ECO:0000313" key="1">
    <source>
        <dbReference type="EMBL" id="GHC41325.1"/>
    </source>
</evidence>
<sequence length="308" mass="34539">MTSFNTLSKLTAISCFFLALPKVEAEVSALSEGDRQALMERLKELQEGAGGRAEKRAGSALAAFRAAAGSDDKAHEFYLSCVEKVRFQDEKKSAQDFRDWKRRHKDREDSDGFRRVLRHQLNWLLLTIDAANAKEGSESELSTRAVTALDAILGDPVLEGPQFGALEQDVTKTVFALAYGLRGEGKWPVSPMKLEDVYKKHILPPLAEKKDVAAYRNAWGKWMSQEAKLQEVRAAAPDKGERSAAYERFLVEKRPQMLWDLEKAIFEMGDQKGAALAMLSHLEAHAGHENEIQWTKDFAAYLEPKPSE</sequence>